<keyword evidence="2" id="KW-1185">Reference proteome</keyword>
<accession>A0A7M7NG89</accession>
<proteinExistence type="predicted"/>
<dbReference type="AlphaFoldDB" id="A0A7M7NG89"/>
<dbReference type="Gene3D" id="2.60.220.30">
    <property type="match status" value="1"/>
</dbReference>
<dbReference type="PANTHER" id="PTHR12582">
    <property type="entry name" value="NETRIN RECEPTOR UNC5"/>
    <property type="match status" value="1"/>
</dbReference>
<dbReference type="Proteomes" id="UP000007110">
    <property type="component" value="Unassembled WGS sequence"/>
</dbReference>
<dbReference type="InParanoid" id="A0A7M7NG89"/>
<sequence>MANLRATTTAAAVEAAATFPPTHAGSQVAGVSMLSQYRGPQDPCGWAADAHTLLEKYLPETFALAQPNAALASLLFRQGAPSTGIHLTEVCQSGDRYLMTKGILLLQRSPPLVTVAVAMTSSLGTRFTNDVVQSTSVKPKGFGLTKVYIVKLFQPLAQWSGADLVILPLVISQESRRLRLDTTDDGNQVHWDFLTDIPQDLNLQDDEAVISCGIRFSPSGAKLSEPIKVTLDHNAHFSNPRRAEIVFYTRNKDSESFVRIPASTSRYPRCTVRAKDLDLYVDHFCDWWIVAVYNWYFVGKRVNCLPYVRPPVWKEFTHFVYLCIYDDLSGFFEKIEKEMTGVKMIFPSQPMFVEWKHGDIDIKLFEGPKKNEKKIEEQTLGRKDINLVGRKQFSFELKPLESGASPEILKFTLNQRGSVSDPTLIQFILPYGGALQKYYYVMSLNLD</sequence>
<evidence type="ECO:0000313" key="1">
    <source>
        <dbReference type="EnsemblMetazoa" id="XP_030834572"/>
    </source>
</evidence>
<dbReference type="RefSeq" id="XP_030834572.1">
    <property type="nucleotide sequence ID" value="XM_030978712.1"/>
</dbReference>
<reference evidence="1" key="2">
    <citation type="submission" date="2021-01" db="UniProtKB">
        <authorList>
            <consortium name="EnsemblMetazoa"/>
        </authorList>
    </citation>
    <scope>IDENTIFICATION</scope>
</reference>
<evidence type="ECO:0000313" key="2">
    <source>
        <dbReference type="Proteomes" id="UP000007110"/>
    </source>
</evidence>
<name>A0A7M7NG89_STRPU</name>
<dbReference type="EnsemblMetazoa" id="XM_030978712">
    <property type="protein sequence ID" value="XP_030834572"/>
    <property type="gene ID" value="LOC105442740"/>
</dbReference>
<organism evidence="1 2">
    <name type="scientific">Strongylocentrotus purpuratus</name>
    <name type="common">Purple sea urchin</name>
    <dbReference type="NCBI Taxonomy" id="7668"/>
    <lineage>
        <taxon>Eukaryota</taxon>
        <taxon>Metazoa</taxon>
        <taxon>Echinodermata</taxon>
        <taxon>Eleutherozoa</taxon>
        <taxon>Echinozoa</taxon>
        <taxon>Echinoidea</taxon>
        <taxon>Euechinoidea</taxon>
        <taxon>Echinacea</taxon>
        <taxon>Camarodonta</taxon>
        <taxon>Echinidea</taxon>
        <taxon>Strongylocentrotidae</taxon>
        <taxon>Strongylocentrotus</taxon>
    </lineage>
</organism>
<dbReference type="InterPro" id="IPR037936">
    <property type="entry name" value="UNC5A-D"/>
</dbReference>
<dbReference type="GO" id="GO:0016020">
    <property type="term" value="C:membrane"/>
    <property type="evidence" value="ECO:0007669"/>
    <property type="project" value="InterPro"/>
</dbReference>
<dbReference type="OrthoDB" id="10157784at2759"/>
<dbReference type="KEGG" id="spu:105442740"/>
<dbReference type="GO" id="GO:0005042">
    <property type="term" value="F:netrin receptor activity"/>
    <property type="evidence" value="ECO:0007669"/>
    <property type="project" value="InterPro"/>
</dbReference>
<dbReference type="PANTHER" id="PTHR12582:SF41">
    <property type="entry name" value="UNC5C-LIKE PROTEIN"/>
    <property type="match status" value="1"/>
</dbReference>
<dbReference type="GeneID" id="105442740"/>
<reference evidence="2" key="1">
    <citation type="submission" date="2015-02" db="EMBL/GenBank/DDBJ databases">
        <title>Genome sequencing for Strongylocentrotus purpuratus.</title>
        <authorList>
            <person name="Murali S."/>
            <person name="Liu Y."/>
            <person name="Vee V."/>
            <person name="English A."/>
            <person name="Wang M."/>
            <person name="Skinner E."/>
            <person name="Han Y."/>
            <person name="Muzny D.M."/>
            <person name="Worley K.C."/>
            <person name="Gibbs R.A."/>
        </authorList>
    </citation>
    <scope>NUCLEOTIDE SEQUENCE</scope>
</reference>
<protein>
    <submittedName>
        <fullName evidence="1">Uncharacterized protein</fullName>
    </submittedName>
</protein>